<dbReference type="RefSeq" id="WP_161095198.1">
    <property type="nucleotide sequence ID" value="NZ_WWCW01000002.1"/>
</dbReference>
<proteinExistence type="inferred from homology"/>
<keyword evidence="4 5" id="KW-0472">Membrane</keyword>
<name>A0A845FZ50_9BURK</name>
<evidence type="ECO:0000256" key="2">
    <source>
        <dbReference type="ARBA" id="ARBA00022692"/>
    </source>
</evidence>
<organism evidence="6 7">
    <name type="scientific">Duganella vulcania</name>
    <dbReference type="NCBI Taxonomy" id="2692166"/>
    <lineage>
        <taxon>Bacteria</taxon>
        <taxon>Pseudomonadati</taxon>
        <taxon>Pseudomonadota</taxon>
        <taxon>Betaproteobacteria</taxon>
        <taxon>Burkholderiales</taxon>
        <taxon>Oxalobacteraceae</taxon>
        <taxon>Telluria group</taxon>
        <taxon>Duganella</taxon>
    </lineage>
</organism>
<comment type="subcellular location">
    <subcellularLocation>
        <location evidence="5">Cell membrane</location>
        <topology evidence="5">Multi-pass membrane protein</topology>
    </subcellularLocation>
    <subcellularLocation>
        <location evidence="1">Membrane</location>
        <topology evidence="1">Multi-pass membrane protein</topology>
    </subcellularLocation>
</comment>
<feature type="non-terminal residue" evidence="6">
    <location>
        <position position="126"/>
    </location>
</feature>
<feature type="transmembrane region" description="Helical" evidence="5">
    <location>
        <begin position="78"/>
        <end position="97"/>
    </location>
</feature>
<keyword evidence="3 5" id="KW-1133">Transmembrane helix</keyword>
<evidence type="ECO:0000256" key="3">
    <source>
        <dbReference type="ARBA" id="ARBA00022989"/>
    </source>
</evidence>
<keyword evidence="5" id="KW-1003">Cell membrane</keyword>
<reference evidence="6 7" key="1">
    <citation type="submission" date="2020-01" db="EMBL/GenBank/DDBJ databases">
        <title>Novel species isolated from a subtropical stream in China.</title>
        <authorList>
            <person name="Lu H."/>
        </authorList>
    </citation>
    <scope>NUCLEOTIDE SEQUENCE [LARGE SCALE GENOMIC DNA]</scope>
    <source>
        <strain evidence="6 7">FT82W</strain>
    </source>
</reference>
<evidence type="ECO:0000256" key="5">
    <source>
        <dbReference type="RuleBase" id="RU363041"/>
    </source>
</evidence>
<keyword evidence="2 5" id="KW-0812">Transmembrane</keyword>
<sequence>MLTLLPDLPPAFYLLAAPAVLLTGISKGGLGGALGGLAVPMMSLAIAPAAAAAIMLPILCLTDLAGLRAYWGVWDRSLLRVLLPGGLLGVAAGALSFGRLDEAGVRALVGLIAVVFALYSGARLLR</sequence>
<comment type="caution">
    <text evidence="6">The sequence shown here is derived from an EMBL/GenBank/DDBJ whole genome shotgun (WGS) entry which is preliminary data.</text>
</comment>
<evidence type="ECO:0000313" key="7">
    <source>
        <dbReference type="Proteomes" id="UP000470302"/>
    </source>
</evidence>
<feature type="transmembrane region" description="Helical" evidence="5">
    <location>
        <begin position="103"/>
        <end position="122"/>
    </location>
</feature>
<evidence type="ECO:0000256" key="4">
    <source>
        <dbReference type="ARBA" id="ARBA00023136"/>
    </source>
</evidence>
<comment type="similarity">
    <text evidence="5">Belongs to the 4-toluene sulfonate uptake permease (TSUP) (TC 2.A.102) family.</text>
</comment>
<protein>
    <recommendedName>
        <fullName evidence="5">Probable membrane transporter protein</fullName>
    </recommendedName>
</protein>
<feature type="transmembrane region" description="Helical" evidence="5">
    <location>
        <begin position="45"/>
        <end position="66"/>
    </location>
</feature>
<dbReference type="GO" id="GO:0005886">
    <property type="term" value="C:plasma membrane"/>
    <property type="evidence" value="ECO:0007669"/>
    <property type="project" value="UniProtKB-SubCell"/>
</dbReference>
<accession>A0A845FZ50</accession>
<dbReference type="Pfam" id="PF01925">
    <property type="entry name" value="TauE"/>
    <property type="match status" value="1"/>
</dbReference>
<dbReference type="Proteomes" id="UP000470302">
    <property type="component" value="Unassembled WGS sequence"/>
</dbReference>
<gene>
    <name evidence="6" type="ORF">GTP91_01690</name>
</gene>
<dbReference type="AlphaFoldDB" id="A0A845FZ50"/>
<feature type="transmembrane region" description="Helical" evidence="5">
    <location>
        <begin position="12"/>
        <end position="39"/>
    </location>
</feature>
<dbReference type="InterPro" id="IPR002781">
    <property type="entry name" value="TM_pro_TauE-like"/>
</dbReference>
<dbReference type="EMBL" id="WWCW01000002">
    <property type="protein sequence ID" value="MYM85886.1"/>
    <property type="molecule type" value="Genomic_DNA"/>
</dbReference>
<evidence type="ECO:0000313" key="6">
    <source>
        <dbReference type="EMBL" id="MYM85886.1"/>
    </source>
</evidence>
<evidence type="ECO:0000256" key="1">
    <source>
        <dbReference type="ARBA" id="ARBA00004141"/>
    </source>
</evidence>